<feature type="region of interest" description="Disordered" evidence="1">
    <location>
        <begin position="1"/>
        <end position="116"/>
    </location>
</feature>
<evidence type="ECO:0000256" key="1">
    <source>
        <dbReference type="SAM" id="MobiDB-lite"/>
    </source>
</evidence>
<keyword evidence="3" id="KW-1185">Reference proteome</keyword>
<feature type="compositionally biased region" description="Acidic residues" evidence="1">
    <location>
        <begin position="479"/>
        <end position="493"/>
    </location>
</feature>
<sequence length="493" mass="51591">MRPDPHKQEASRRYHAKQRAAGRGSDAPARGGPSPRRGNGRGRAGFSGNGQGRGGWTGDHEGSGAVSGSPVSGHAEIQDYEDAVYEDDLEVGDAVPKGSPNNMPGPSGASAASNSFSRRKIESNAWRYNEHDDSTAQVDVVQTETAELAEAVMAWSSSRASAAADPPLQDWETTETTSSRSTRGTVAPANASEAEASAYLSSLFSVDLQSLSGRLANVSVDDSQVPYDRAPSSGTYSYRPTFASTPLYRNDRPFTWRPSSVRPGRASASSWDDSRNFSYGYPSGPMYPSANGIGSAGTLRTPAGTNFSSPPPDAMSDPWDEYEVYESDPESDFSDDNGDGWYVPPEILTQTPPSASGFGPAAPATANRSIENPSWNLDAPEWVPGATWGSAAVTSTEFKGTGGWDGEAEGPKPSPTGTNELDTLLGTSSTVTSTGRPRGSGRGTSARGSRGASRGSRGATPSRRGRAGGNAAGRMGWDGEVEGGDDLDELLGL</sequence>
<name>A0A139AR79_GONPJ</name>
<feature type="compositionally biased region" description="Low complexity" evidence="1">
    <location>
        <begin position="174"/>
        <end position="189"/>
    </location>
</feature>
<feature type="compositionally biased region" description="Low complexity" evidence="1">
    <location>
        <begin position="63"/>
        <end position="73"/>
    </location>
</feature>
<feature type="compositionally biased region" description="Basic and acidic residues" evidence="1">
    <location>
        <begin position="1"/>
        <end position="12"/>
    </location>
</feature>
<proteinExistence type="predicted"/>
<feature type="compositionally biased region" description="Acidic residues" evidence="1">
    <location>
        <begin position="318"/>
        <end position="338"/>
    </location>
</feature>
<organism evidence="2 3">
    <name type="scientific">Gonapodya prolifera (strain JEL478)</name>
    <name type="common">Monoblepharis prolifera</name>
    <dbReference type="NCBI Taxonomy" id="1344416"/>
    <lineage>
        <taxon>Eukaryota</taxon>
        <taxon>Fungi</taxon>
        <taxon>Fungi incertae sedis</taxon>
        <taxon>Chytridiomycota</taxon>
        <taxon>Chytridiomycota incertae sedis</taxon>
        <taxon>Monoblepharidomycetes</taxon>
        <taxon>Monoblepharidales</taxon>
        <taxon>Gonapodyaceae</taxon>
        <taxon>Gonapodya</taxon>
    </lineage>
</organism>
<feature type="compositionally biased region" description="Low complexity" evidence="1">
    <location>
        <begin position="104"/>
        <end position="113"/>
    </location>
</feature>
<dbReference type="Proteomes" id="UP000070544">
    <property type="component" value="Unassembled WGS sequence"/>
</dbReference>
<feature type="compositionally biased region" description="Gly residues" evidence="1">
    <location>
        <begin position="41"/>
        <end position="57"/>
    </location>
</feature>
<dbReference type="EMBL" id="KQ965739">
    <property type="protein sequence ID" value="KXS19257.1"/>
    <property type="molecule type" value="Genomic_DNA"/>
</dbReference>
<evidence type="ECO:0000313" key="2">
    <source>
        <dbReference type="EMBL" id="KXS19257.1"/>
    </source>
</evidence>
<accession>A0A139AR79</accession>
<feature type="compositionally biased region" description="Low complexity" evidence="1">
    <location>
        <begin position="351"/>
        <end position="366"/>
    </location>
</feature>
<dbReference type="AlphaFoldDB" id="A0A139AR79"/>
<protein>
    <submittedName>
        <fullName evidence="2">Uncharacterized protein</fullName>
    </submittedName>
</protein>
<feature type="compositionally biased region" description="Acidic residues" evidence="1">
    <location>
        <begin position="78"/>
        <end position="91"/>
    </location>
</feature>
<gene>
    <name evidence="2" type="ORF">M427DRAFT_472700</name>
</gene>
<feature type="region of interest" description="Disordered" evidence="1">
    <location>
        <begin position="292"/>
        <end position="493"/>
    </location>
</feature>
<feature type="compositionally biased region" description="Low complexity" evidence="1">
    <location>
        <begin position="426"/>
        <end position="462"/>
    </location>
</feature>
<feature type="region of interest" description="Disordered" evidence="1">
    <location>
        <begin position="158"/>
        <end position="189"/>
    </location>
</feature>
<evidence type="ECO:0000313" key="3">
    <source>
        <dbReference type="Proteomes" id="UP000070544"/>
    </source>
</evidence>
<reference evidence="2 3" key="1">
    <citation type="journal article" date="2015" name="Genome Biol. Evol.">
        <title>Phylogenomic analyses indicate that early fungi evolved digesting cell walls of algal ancestors of land plants.</title>
        <authorList>
            <person name="Chang Y."/>
            <person name="Wang S."/>
            <person name="Sekimoto S."/>
            <person name="Aerts A.L."/>
            <person name="Choi C."/>
            <person name="Clum A."/>
            <person name="LaButti K.M."/>
            <person name="Lindquist E.A."/>
            <person name="Yee Ngan C."/>
            <person name="Ohm R.A."/>
            <person name="Salamov A.A."/>
            <person name="Grigoriev I.V."/>
            <person name="Spatafora J.W."/>
            <person name="Berbee M.L."/>
        </authorList>
    </citation>
    <scope>NUCLEOTIDE SEQUENCE [LARGE SCALE GENOMIC DNA]</scope>
    <source>
        <strain evidence="2 3">JEL478</strain>
    </source>
</reference>